<dbReference type="AlphaFoldDB" id="A0A812PN31"/>
<accession>A0A812PN31</accession>
<reference evidence="1" key="1">
    <citation type="submission" date="2021-02" db="EMBL/GenBank/DDBJ databases">
        <authorList>
            <person name="Dougan E. K."/>
            <person name="Rhodes N."/>
            <person name="Thang M."/>
            <person name="Chan C."/>
        </authorList>
    </citation>
    <scope>NUCLEOTIDE SEQUENCE</scope>
</reference>
<sequence length="115" mass="13310">MSFYKANKKPLLHGKVGLFSRKRNEGPPAEDLAAAHTTRGKKARFSRNCYNIAVLRDEIPGCIRLWKKHKCAFTKQTKSLLYTEPLAIVPADEMKGLLHRILLPQRNFWRFYPQA</sequence>
<proteinExistence type="predicted"/>
<dbReference type="Proteomes" id="UP000604046">
    <property type="component" value="Unassembled WGS sequence"/>
</dbReference>
<keyword evidence="2" id="KW-1185">Reference proteome</keyword>
<evidence type="ECO:0000313" key="2">
    <source>
        <dbReference type="Proteomes" id="UP000604046"/>
    </source>
</evidence>
<protein>
    <submittedName>
        <fullName evidence="1">Uncharacterized protein</fullName>
    </submittedName>
</protein>
<comment type="caution">
    <text evidence="1">The sequence shown here is derived from an EMBL/GenBank/DDBJ whole genome shotgun (WGS) entry which is preliminary data.</text>
</comment>
<evidence type="ECO:0000313" key="1">
    <source>
        <dbReference type="EMBL" id="CAE7349784.1"/>
    </source>
</evidence>
<gene>
    <name evidence="1" type="ORF">SNAT2548_LOCUS18391</name>
</gene>
<organism evidence="1 2">
    <name type="scientific">Symbiodinium natans</name>
    <dbReference type="NCBI Taxonomy" id="878477"/>
    <lineage>
        <taxon>Eukaryota</taxon>
        <taxon>Sar</taxon>
        <taxon>Alveolata</taxon>
        <taxon>Dinophyceae</taxon>
        <taxon>Suessiales</taxon>
        <taxon>Symbiodiniaceae</taxon>
        <taxon>Symbiodinium</taxon>
    </lineage>
</organism>
<dbReference type="EMBL" id="CAJNDS010002144">
    <property type="protein sequence ID" value="CAE7349784.1"/>
    <property type="molecule type" value="Genomic_DNA"/>
</dbReference>
<name>A0A812PN31_9DINO</name>